<feature type="domain" description="Penicillin-binding C-terminal" evidence="14">
    <location>
        <begin position="603"/>
        <end position="679"/>
    </location>
</feature>
<evidence type="ECO:0000256" key="2">
    <source>
        <dbReference type="ARBA" id="ARBA00007090"/>
    </source>
</evidence>
<dbReference type="InterPro" id="IPR023346">
    <property type="entry name" value="Lysozyme-like_dom_sf"/>
</dbReference>
<evidence type="ECO:0000256" key="8">
    <source>
        <dbReference type="ARBA" id="ARBA00022801"/>
    </source>
</evidence>
<evidence type="ECO:0000259" key="14">
    <source>
        <dbReference type="Pfam" id="PF06832"/>
    </source>
</evidence>
<evidence type="ECO:0000256" key="3">
    <source>
        <dbReference type="ARBA" id="ARBA00007739"/>
    </source>
</evidence>
<keyword evidence="5" id="KW-0645">Protease</keyword>
<keyword evidence="7" id="KW-0808">Transferase</keyword>
<dbReference type="NCBIfam" id="TIGR02073">
    <property type="entry name" value="PBP_1c"/>
    <property type="match status" value="1"/>
</dbReference>
<dbReference type="PANTHER" id="PTHR32282">
    <property type="entry name" value="BINDING PROTEIN TRANSPEPTIDASE, PUTATIVE-RELATED"/>
    <property type="match status" value="1"/>
</dbReference>
<dbReference type="InterPro" id="IPR011815">
    <property type="entry name" value="PBP_1c"/>
</dbReference>
<evidence type="ECO:0000256" key="4">
    <source>
        <dbReference type="ARBA" id="ARBA00022645"/>
    </source>
</evidence>
<proteinExistence type="inferred from homology"/>
<dbReference type="Pfam" id="PF00912">
    <property type="entry name" value="Transgly"/>
    <property type="match status" value="1"/>
</dbReference>
<comment type="similarity">
    <text evidence="2">In the C-terminal section; belongs to the transpeptidase family.</text>
</comment>
<evidence type="ECO:0000256" key="1">
    <source>
        <dbReference type="ARBA" id="ARBA00004752"/>
    </source>
</evidence>
<dbReference type="InterPro" id="IPR012338">
    <property type="entry name" value="Beta-lactam/transpept-like"/>
</dbReference>
<comment type="catalytic activity">
    <reaction evidence="11">
        <text>[GlcNAc-(1-&gt;4)-Mur2Ac(oyl-L-Ala-gamma-D-Glu-L-Lys-D-Ala-D-Ala)](n)-di-trans,octa-cis-undecaprenyl diphosphate + beta-D-GlcNAc-(1-&gt;4)-Mur2Ac(oyl-L-Ala-gamma-D-Glu-L-Lys-D-Ala-D-Ala)-di-trans,octa-cis-undecaprenyl diphosphate = [GlcNAc-(1-&gt;4)-Mur2Ac(oyl-L-Ala-gamma-D-Glu-L-Lys-D-Ala-D-Ala)](n+1)-di-trans,octa-cis-undecaprenyl diphosphate + di-trans,octa-cis-undecaprenyl diphosphate + H(+)</text>
        <dbReference type="Rhea" id="RHEA:23708"/>
        <dbReference type="Rhea" id="RHEA-COMP:9602"/>
        <dbReference type="Rhea" id="RHEA-COMP:9603"/>
        <dbReference type="ChEBI" id="CHEBI:15378"/>
        <dbReference type="ChEBI" id="CHEBI:58405"/>
        <dbReference type="ChEBI" id="CHEBI:60033"/>
        <dbReference type="ChEBI" id="CHEBI:78435"/>
        <dbReference type="EC" id="2.4.99.28"/>
    </reaction>
</comment>
<keyword evidence="9" id="KW-0511">Multifunctional enzyme</keyword>
<evidence type="ECO:0000256" key="10">
    <source>
        <dbReference type="ARBA" id="ARBA00044770"/>
    </source>
</evidence>
<dbReference type="SUPFAM" id="SSF53955">
    <property type="entry name" value="Lysozyme-like"/>
    <property type="match status" value="1"/>
</dbReference>
<dbReference type="PANTHER" id="PTHR32282:SF15">
    <property type="entry name" value="PENICILLIN-BINDING PROTEIN 1C"/>
    <property type="match status" value="1"/>
</dbReference>
<dbReference type="EC" id="2.4.99.28" evidence="10"/>
<dbReference type="SUPFAM" id="SSF56601">
    <property type="entry name" value="beta-lactamase/transpeptidase-like"/>
    <property type="match status" value="1"/>
</dbReference>
<organism evidence="15 16">
    <name type="scientific">Candidatus Hydrogenosomobacter endosymbioticus</name>
    <dbReference type="NCBI Taxonomy" id="2558174"/>
    <lineage>
        <taxon>Bacteria</taxon>
        <taxon>Pseudomonadati</taxon>
        <taxon>Pseudomonadota</taxon>
        <taxon>Alphaproteobacteria</taxon>
        <taxon>Holosporales</taxon>
        <taxon>Holosporaceae</taxon>
        <taxon>Candidatus Hydrogenosomobacter</taxon>
    </lineage>
</organism>
<accession>A0ABM7V8J6</accession>
<evidence type="ECO:0000313" key="16">
    <source>
        <dbReference type="Proteomes" id="UP001320209"/>
    </source>
</evidence>
<feature type="domain" description="Glycosyl transferase family 51" evidence="13">
    <location>
        <begin position="34"/>
        <end position="198"/>
    </location>
</feature>
<evidence type="ECO:0000256" key="11">
    <source>
        <dbReference type="ARBA" id="ARBA00049902"/>
    </source>
</evidence>
<keyword evidence="4" id="KW-0121">Carboxypeptidase</keyword>
<dbReference type="InterPro" id="IPR001264">
    <property type="entry name" value="Glyco_trans_51"/>
</dbReference>
<dbReference type="InterPro" id="IPR036950">
    <property type="entry name" value="PBP_transglycosylase"/>
</dbReference>
<evidence type="ECO:0000259" key="12">
    <source>
        <dbReference type="Pfam" id="PF00905"/>
    </source>
</evidence>
<evidence type="ECO:0000256" key="5">
    <source>
        <dbReference type="ARBA" id="ARBA00022670"/>
    </source>
</evidence>
<evidence type="ECO:0000313" key="15">
    <source>
        <dbReference type="EMBL" id="BDB96105.1"/>
    </source>
</evidence>
<dbReference type="Proteomes" id="UP001320209">
    <property type="component" value="Chromosome"/>
</dbReference>
<dbReference type="Pfam" id="PF06832">
    <property type="entry name" value="BiPBP_C"/>
    <property type="match status" value="1"/>
</dbReference>
<dbReference type="Pfam" id="PF00905">
    <property type="entry name" value="Transpeptidase"/>
    <property type="match status" value="1"/>
</dbReference>
<gene>
    <name evidence="15" type="ORF">HYD_2380</name>
</gene>
<dbReference type="InterPro" id="IPR001460">
    <property type="entry name" value="PCN-bd_Tpept"/>
</dbReference>
<dbReference type="EMBL" id="AP025225">
    <property type="protein sequence ID" value="BDB96105.1"/>
    <property type="molecule type" value="Genomic_DNA"/>
</dbReference>
<evidence type="ECO:0000256" key="9">
    <source>
        <dbReference type="ARBA" id="ARBA00023268"/>
    </source>
</evidence>
<comment type="similarity">
    <text evidence="3">In the N-terminal section; belongs to the glycosyltransferase 51 family.</text>
</comment>
<evidence type="ECO:0000256" key="7">
    <source>
        <dbReference type="ARBA" id="ARBA00022679"/>
    </source>
</evidence>
<dbReference type="InterPro" id="IPR050396">
    <property type="entry name" value="Glycosyltr_51/Transpeptidase"/>
</dbReference>
<keyword evidence="8" id="KW-0378">Hydrolase</keyword>
<reference evidence="15" key="1">
    <citation type="submission" date="2021-10" db="EMBL/GenBank/DDBJ databases">
        <title>Genome Sequence of The Candidatus Hydrogeosomobacter endosymbioticus, an Intracellular Bacterial Symbiont of the Anaerobic Ciliate GW7.</title>
        <authorList>
            <person name="Shiohama Y."/>
            <person name="Shinzato N."/>
        </authorList>
    </citation>
    <scope>NUCLEOTIDE SEQUENCE [LARGE SCALE GENOMIC DNA]</scope>
    <source>
        <strain evidence="15">200920</strain>
    </source>
</reference>
<keyword evidence="6" id="KW-0328">Glycosyltransferase</keyword>
<comment type="pathway">
    <text evidence="1">Cell wall biogenesis; peptidoglycan biosynthesis.</text>
</comment>
<dbReference type="Gene3D" id="3.40.710.10">
    <property type="entry name" value="DD-peptidase/beta-lactamase superfamily"/>
    <property type="match status" value="1"/>
</dbReference>
<evidence type="ECO:0000256" key="6">
    <source>
        <dbReference type="ARBA" id="ARBA00022676"/>
    </source>
</evidence>
<feature type="domain" description="Penicillin-binding protein transpeptidase" evidence="12">
    <location>
        <begin position="302"/>
        <end position="536"/>
    </location>
</feature>
<dbReference type="InterPro" id="IPR009647">
    <property type="entry name" value="PBP_C"/>
</dbReference>
<protein>
    <recommendedName>
        <fullName evidence="10">peptidoglycan glycosyltransferase</fullName>
        <ecNumber evidence="10">2.4.99.28</ecNumber>
    </recommendedName>
</protein>
<evidence type="ECO:0000259" key="13">
    <source>
        <dbReference type="Pfam" id="PF00912"/>
    </source>
</evidence>
<keyword evidence="16" id="KW-1185">Reference proteome</keyword>
<dbReference type="Gene3D" id="1.10.3810.10">
    <property type="entry name" value="Biosynthetic peptidoglycan transglycosylase-like"/>
    <property type="match status" value="1"/>
</dbReference>
<name>A0ABM7V8J6_9PROT</name>
<sequence length="687" mass="76194">MAAIALSFALSFPPDLTKINDISYVLLDKDGNILAATMSKDDKWRIFTKSKNTSPIYIKMLKTFEDKRFDRHNGVDILAIVRSATHIITKKKFLSGASTITMQVAKMLSQKKKNKIYQKIIQCIRAIQLEIMFPKETILDMYLTLAPFGYNIEGLFAASWIYFGKAPSELNTSEAAFLVAIPKSPSCVSNKKKLIALQKKTLRRLVDKGAITKEDAKLTEKIALSFCKKKPEMHAQNLLYRLINKADQSKSRYLLNLSCNQLHKSFMFETTIDRFIQIECEKILLSEVYERLSSIDPILNAAAVIMDAKSGCIVSYVGSAAFGDKLKSGYVDMADALRSPGSTLKPFIYAIGMEMGFLGPATTVYDGKTNFGNSYSPKNLQRDFMGDVTVEDALLLSLNSPAVAALETIGPEKFMQKIREAGAIAKTAKNSPPSLPIALGGLGISLTDLVSLYSAFPRDGTCSRPIFFKNKTPQVTKFLTKNSARQIHEILSMSSNKSASDLMTTPYKTGTSYGGRDALTIGYTENYVIGVLVGRADGKSIPSVSGESAALPIFTRLASETIGDSAKIVYRKSHYTILSQRLSTKLPKKQRLFLSRMQKMALDNQIYISFPENSSTLCVHRGENICVVTQKGTAPLSWFIDGHPRISEKMHESTLIWIPEDEGWHKITAVDTDGKYSSILVEILFIK</sequence>